<evidence type="ECO:0000313" key="3">
    <source>
        <dbReference type="Proteomes" id="UP000265566"/>
    </source>
</evidence>
<dbReference type="Gene3D" id="1.20.1280.50">
    <property type="match status" value="1"/>
</dbReference>
<dbReference type="SUPFAM" id="SSF81383">
    <property type="entry name" value="F-box domain"/>
    <property type="match status" value="1"/>
</dbReference>
<protein>
    <submittedName>
        <fullName evidence="2">Putative F-box domain-containing protein</fullName>
    </submittedName>
</protein>
<proteinExistence type="predicted"/>
<dbReference type="PANTHER" id="PTHR31672:SF13">
    <property type="entry name" value="F-BOX PROTEIN CPR30-LIKE"/>
    <property type="match status" value="1"/>
</dbReference>
<dbReference type="InterPro" id="IPR006527">
    <property type="entry name" value="F-box-assoc_dom_typ1"/>
</dbReference>
<gene>
    <name evidence="2" type="ORF">MtrunA17_Chr2g0293281</name>
</gene>
<accession>A0A396J8N4</accession>
<dbReference type="Pfam" id="PF00646">
    <property type="entry name" value="F-box"/>
    <property type="match status" value="1"/>
</dbReference>
<dbReference type="InterPro" id="IPR001810">
    <property type="entry name" value="F-box_dom"/>
</dbReference>
<evidence type="ECO:0000259" key="1">
    <source>
        <dbReference type="PROSITE" id="PS50181"/>
    </source>
</evidence>
<reference evidence="3" key="1">
    <citation type="journal article" date="2018" name="Nat. Plants">
        <title>Whole-genome landscape of Medicago truncatula symbiotic genes.</title>
        <authorList>
            <person name="Pecrix Y."/>
            <person name="Staton S.E."/>
            <person name="Sallet E."/>
            <person name="Lelandais-Briere C."/>
            <person name="Moreau S."/>
            <person name="Carrere S."/>
            <person name="Blein T."/>
            <person name="Jardinaud M.F."/>
            <person name="Latrasse D."/>
            <person name="Zouine M."/>
            <person name="Zahm M."/>
            <person name="Kreplak J."/>
            <person name="Mayjonade B."/>
            <person name="Satge C."/>
            <person name="Perez M."/>
            <person name="Cauet S."/>
            <person name="Marande W."/>
            <person name="Chantry-Darmon C."/>
            <person name="Lopez-Roques C."/>
            <person name="Bouchez O."/>
            <person name="Berard A."/>
            <person name="Debelle F."/>
            <person name="Munos S."/>
            <person name="Bendahmane A."/>
            <person name="Berges H."/>
            <person name="Niebel A."/>
            <person name="Buitink J."/>
            <person name="Frugier F."/>
            <person name="Benhamed M."/>
            <person name="Crespi M."/>
            <person name="Gouzy J."/>
            <person name="Gamas P."/>
        </authorList>
    </citation>
    <scope>NUCLEOTIDE SEQUENCE [LARGE SCALE GENOMIC DNA]</scope>
    <source>
        <strain evidence="3">cv. Jemalong A17</strain>
    </source>
</reference>
<dbReference type="PANTHER" id="PTHR31672">
    <property type="entry name" value="BNACNNG10540D PROTEIN"/>
    <property type="match status" value="1"/>
</dbReference>
<dbReference type="InterPro" id="IPR050796">
    <property type="entry name" value="SCF_F-box_component"/>
</dbReference>
<evidence type="ECO:0000313" key="2">
    <source>
        <dbReference type="EMBL" id="RHN72951.1"/>
    </source>
</evidence>
<dbReference type="AlphaFoldDB" id="A0A396J8N4"/>
<dbReference type="InterPro" id="IPR017451">
    <property type="entry name" value="F-box-assoc_interact_dom"/>
</dbReference>
<dbReference type="Pfam" id="PF07734">
    <property type="entry name" value="FBA_1"/>
    <property type="match status" value="1"/>
</dbReference>
<dbReference type="PROSITE" id="PS50181">
    <property type="entry name" value="FBOX"/>
    <property type="match status" value="1"/>
</dbReference>
<dbReference type="InterPro" id="IPR036047">
    <property type="entry name" value="F-box-like_dom_sf"/>
</dbReference>
<comment type="caution">
    <text evidence="2">The sequence shown here is derived from an EMBL/GenBank/DDBJ whole genome shotgun (WGS) entry which is preliminary data.</text>
</comment>
<feature type="domain" description="F-box" evidence="1">
    <location>
        <begin position="1"/>
        <end position="45"/>
    </location>
</feature>
<dbReference type="SMART" id="SM00256">
    <property type="entry name" value="FBOX"/>
    <property type="match status" value="1"/>
</dbReference>
<organism evidence="2 3">
    <name type="scientific">Medicago truncatula</name>
    <name type="common">Barrel medic</name>
    <name type="synonym">Medicago tribuloides</name>
    <dbReference type="NCBI Taxonomy" id="3880"/>
    <lineage>
        <taxon>Eukaryota</taxon>
        <taxon>Viridiplantae</taxon>
        <taxon>Streptophyta</taxon>
        <taxon>Embryophyta</taxon>
        <taxon>Tracheophyta</taxon>
        <taxon>Spermatophyta</taxon>
        <taxon>Magnoliopsida</taxon>
        <taxon>eudicotyledons</taxon>
        <taxon>Gunneridae</taxon>
        <taxon>Pentapetalae</taxon>
        <taxon>rosids</taxon>
        <taxon>fabids</taxon>
        <taxon>Fabales</taxon>
        <taxon>Fabaceae</taxon>
        <taxon>Papilionoideae</taxon>
        <taxon>50 kb inversion clade</taxon>
        <taxon>NPAAA clade</taxon>
        <taxon>Hologalegina</taxon>
        <taxon>IRL clade</taxon>
        <taxon>Trifolieae</taxon>
        <taxon>Medicago</taxon>
    </lineage>
</organism>
<dbReference type="Gramene" id="rna8719">
    <property type="protein sequence ID" value="RHN72951.1"/>
    <property type="gene ID" value="gene8719"/>
</dbReference>
<dbReference type="Proteomes" id="UP000265566">
    <property type="component" value="Chromosome 2"/>
</dbReference>
<sequence>MASDVLPSEILTEIFSRLPPQSLLRFRSTSESLKSIIDSHNFTNLHLKNSLNLNLILGHKTNLFHLHFPNLTTAIPLNHPLSNANGIKLFGSCNGLLCISSKAEITFWNPNIRKHRIIPNLPIPIPQSETKAHYALFTYGFGFDPLSSDYKLIRISWFIDLTNFTFDSYVSLFTSKTNSWKVLPSIEYVICYALTMGVFVENSLHWMMVKKPDGLHQRLIFAFNLTLEVFNEVPFPDEIRGEEVICNRSFEINVADLGGCLCLIVNYQTTKIDVWVMKEYGCKDSWCKLFTLMGSCFVLPVISLIPLGYSSDGKKLLFEVNHKKLVWYDLKSEEVNYIEGIPNFDEAMICVGSLVLPSFPVENCTKKENRTSKSKRRYFLLIMYKLISIQWTHHMLMYLNSYFRTRIL</sequence>
<dbReference type="NCBIfam" id="TIGR01640">
    <property type="entry name" value="F_box_assoc_1"/>
    <property type="match status" value="1"/>
</dbReference>
<name>A0A396J8N4_MEDTR</name>
<dbReference type="EMBL" id="PSQE01000002">
    <property type="protein sequence ID" value="RHN72951.1"/>
    <property type="molecule type" value="Genomic_DNA"/>
</dbReference>
<dbReference type="CDD" id="cd22157">
    <property type="entry name" value="F-box_AtFBW1-like"/>
    <property type="match status" value="1"/>
</dbReference>